<keyword evidence="1" id="KW-0812">Transmembrane</keyword>
<keyword evidence="1" id="KW-1133">Transmembrane helix</keyword>
<dbReference type="Proteomes" id="UP000242205">
    <property type="component" value="Chromosome"/>
</dbReference>
<organism evidence="2 3">
    <name type="scientific">Pseudazoarcus pumilus</name>
    <dbReference type="NCBI Taxonomy" id="2067960"/>
    <lineage>
        <taxon>Bacteria</taxon>
        <taxon>Pseudomonadati</taxon>
        <taxon>Pseudomonadota</taxon>
        <taxon>Betaproteobacteria</taxon>
        <taxon>Rhodocyclales</taxon>
        <taxon>Zoogloeaceae</taxon>
        <taxon>Pseudazoarcus</taxon>
    </lineage>
</organism>
<evidence type="ECO:0000313" key="2">
    <source>
        <dbReference type="EMBL" id="AUN95817.1"/>
    </source>
</evidence>
<dbReference type="RefSeq" id="WP_102247862.1">
    <property type="nucleotide sequence ID" value="NZ_CP025682.1"/>
</dbReference>
<evidence type="ECO:0000256" key="1">
    <source>
        <dbReference type="SAM" id="Phobius"/>
    </source>
</evidence>
<protein>
    <recommendedName>
        <fullName evidence="4">DUF805 domain-containing protein</fullName>
    </recommendedName>
</protein>
<keyword evidence="1" id="KW-0472">Membrane</keyword>
<proteinExistence type="predicted"/>
<dbReference type="AlphaFoldDB" id="A0A2I6S986"/>
<dbReference type="OrthoDB" id="9812349at2"/>
<evidence type="ECO:0008006" key="4">
    <source>
        <dbReference type="Google" id="ProtNLM"/>
    </source>
</evidence>
<feature type="transmembrane region" description="Helical" evidence="1">
    <location>
        <begin position="12"/>
        <end position="31"/>
    </location>
</feature>
<gene>
    <name evidence="2" type="ORF">C0099_13290</name>
</gene>
<keyword evidence="3" id="KW-1185">Reference proteome</keyword>
<dbReference type="KEGG" id="atw:C0099_13290"/>
<name>A0A2I6S986_9RHOO</name>
<reference evidence="2 3" key="1">
    <citation type="submission" date="2018-01" db="EMBL/GenBank/DDBJ databases">
        <authorList>
            <person name="Fu G.-Y."/>
        </authorList>
    </citation>
    <scope>NUCLEOTIDE SEQUENCE [LARGE SCALE GENOMIC DNA]</scope>
    <source>
        <strain evidence="2 3">SY39</strain>
    </source>
</reference>
<dbReference type="EMBL" id="CP025682">
    <property type="protein sequence ID" value="AUN95817.1"/>
    <property type="molecule type" value="Genomic_DNA"/>
</dbReference>
<evidence type="ECO:0000313" key="3">
    <source>
        <dbReference type="Proteomes" id="UP000242205"/>
    </source>
</evidence>
<sequence length="75" mass="8707">MIEGHMFGNTIWAGHWLWMLVVAIFVVIPVWRICQRAGYPGWMGLLILIPMVSLLFLYFLAFANWPAAKGRERND</sequence>
<accession>A0A2I6S986</accession>
<feature type="transmembrane region" description="Helical" evidence="1">
    <location>
        <begin position="43"/>
        <end position="65"/>
    </location>
</feature>